<evidence type="ECO:0000313" key="2">
    <source>
        <dbReference type="WBParaSite" id="TMUE_2000007172.1"/>
    </source>
</evidence>
<evidence type="ECO:0000313" key="1">
    <source>
        <dbReference type="Proteomes" id="UP000046395"/>
    </source>
</evidence>
<dbReference type="WBParaSite" id="TMUE_2000007172.1">
    <property type="protein sequence ID" value="TMUE_2000007172.1"/>
    <property type="gene ID" value="WBGene00287008"/>
</dbReference>
<reference evidence="2" key="1">
    <citation type="submission" date="2019-12" db="UniProtKB">
        <authorList>
            <consortium name="WormBaseParasite"/>
        </authorList>
    </citation>
    <scope>IDENTIFICATION</scope>
</reference>
<keyword evidence="1" id="KW-1185">Reference proteome</keyword>
<proteinExistence type="predicted"/>
<organism evidence="1 2">
    <name type="scientific">Trichuris muris</name>
    <name type="common">Mouse whipworm</name>
    <dbReference type="NCBI Taxonomy" id="70415"/>
    <lineage>
        <taxon>Eukaryota</taxon>
        <taxon>Metazoa</taxon>
        <taxon>Ecdysozoa</taxon>
        <taxon>Nematoda</taxon>
        <taxon>Enoplea</taxon>
        <taxon>Dorylaimia</taxon>
        <taxon>Trichinellida</taxon>
        <taxon>Trichuridae</taxon>
        <taxon>Trichuris</taxon>
    </lineage>
</organism>
<sequence>MLHNMQSSKANAATRRAKKLRYVQRLFDSPKFTFTPQSASFPFVGTFCDRQHCHLGPNRAAVPGSVKSIFDIGLLNMSFAGKSFGKWKNIFRQSCSQNICLGSILPSWRHLSCNTNQAKPFCSTKW</sequence>
<protein>
    <submittedName>
        <fullName evidence="2">Uncharacterized protein</fullName>
    </submittedName>
</protein>
<accession>A0A5S6QJW7</accession>
<dbReference type="Proteomes" id="UP000046395">
    <property type="component" value="Unassembled WGS sequence"/>
</dbReference>
<dbReference type="AlphaFoldDB" id="A0A5S6QJW7"/>
<name>A0A5S6QJW7_TRIMR</name>